<evidence type="ECO:0000256" key="3">
    <source>
        <dbReference type="ARBA" id="ARBA00008281"/>
    </source>
</evidence>
<dbReference type="InterPro" id="IPR005503">
    <property type="entry name" value="FliL"/>
</dbReference>
<dbReference type="PANTHER" id="PTHR35091:SF2">
    <property type="entry name" value="FLAGELLAR PROTEIN FLIL"/>
    <property type="match status" value="1"/>
</dbReference>
<feature type="transmembrane region" description="Helical" evidence="10">
    <location>
        <begin position="28"/>
        <end position="50"/>
    </location>
</feature>
<keyword evidence="12" id="KW-0966">Cell projection</keyword>
<comment type="subcellular location">
    <subcellularLocation>
        <location evidence="10">Cell inner membrane</location>
    </subcellularLocation>
    <subcellularLocation>
        <location evidence="2">Cell membrane</location>
        <topology evidence="2">Single-pass membrane protein</topology>
    </subcellularLocation>
</comment>
<comment type="caution">
    <text evidence="12">The sequence shown here is derived from an EMBL/GenBank/DDBJ whole genome shotgun (WGS) entry which is preliminary data.</text>
</comment>
<dbReference type="PANTHER" id="PTHR35091">
    <property type="entry name" value="FLAGELLAR PROTEIN FLIL"/>
    <property type="match status" value="1"/>
</dbReference>
<evidence type="ECO:0000256" key="11">
    <source>
        <dbReference type="SAM" id="MobiDB-lite"/>
    </source>
</evidence>
<keyword evidence="6 10" id="KW-0812">Transmembrane</keyword>
<keyword evidence="12" id="KW-0282">Flagellum</keyword>
<dbReference type="Pfam" id="PF03748">
    <property type="entry name" value="FliL"/>
    <property type="match status" value="1"/>
</dbReference>
<feature type="region of interest" description="Disordered" evidence="11">
    <location>
        <begin position="1"/>
        <end position="21"/>
    </location>
</feature>
<protein>
    <recommendedName>
        <fullName evidence="10">Flagellar protein FliL</fullName>
    </recommendedName>
</protein>
<evidence type="ECO:0000256" key="4">
    <source>
        <dbReference type="ARBA" id="ARBA00022475"/>
    </source>
</evidence>
<evidence type="ECO:0000256" key="5">
    <source>
        <dbReference type="ARBA" id="ARBA00022500"/>
    </source>
</evidence>
<sequence>MAEDEPENSGEDAEQGEQSPPAKNKKKWIILALALLVLVAISVAATLWVLSDSDEQPEGESDAEPVAEEPAREAAIYFPLKPEFITSFEVRGRQRYMQVEMNLMFRDNSAVSDIELHMPAIRNALVILLRGQVYPELQTPEGKELLRQQALNTVRDVLEEETGKPVIEQVLFTNLVLQ</sequence>
<evidence type="ECO:0000256" key="9">
    <source>
        <dbReference type="ARBA" id="ARBA00023136"/>
    </source>
</evidence>
<dbReference type="EMBL" id="JBHRTL010000006">
    <property type="protein sequence ID" value="MFC3155114.1"/>
    <property type="molecule type" value="Genomic_DNA"/>
</dbReference>
<reference evidence="13" key="1">
    <citation type="journal article" date="2019" name="Int. J. Syst. Evol. Microbiol.">
        <title>The Global Catalogue of Microorganisms (GCM) 10K type strain sequencing project: providing services to taxonomists for standard genome sequencing and annotation.</title>
        <authorList>
            <consortium name="The Broad Institute Genomics Platform"/>
            <consortium name="The Broad Institute Genome Sequencing Center for Infectious Disease"/>
            <person name="Wu L."/>
            <person name="Ma J."/>
        </authorList>
    </citation>
    <scope>NUCLEOTIDE SEQUENCE [LARGE SCALE GENOMIC DNA]</scope>
    <source>
        <strain evidence="13">KCTC 52141</strain>
    </source>
</reference>
<evidence type="ECO:0000256" key="2">
    <source>
        <dbReference type="ARBA" id="ARBA00004162"/>
    </source>
</evidence>
<keyword evidence="5 10" id="KW-0145">Chemotaxis</keyword>
<comment type="function">
    <text evidence="1 10">Controls the rotational direction of flagella during chemotaxis.</text>
</comment>
<evidence type="ECO:0000256" key="1">
    <source>
        <dbReference type="ARBA" id="ARBA00002254"/>
    </source>
</evidence>
<keyword evidence="10" id="KW-0997">Cell inner membrane</keyword>
<evidence type="ECO:0000256" key="10">
    <source>
        <dbReference type="RuleBase" id="RU364125"/>
    </source>
</evidence>
<proteinExistence type="inferred from homology"/>
<keyword evidence="4" id="KW-1003">Cell membrane</keyword>
<feature type="compositionally biased region" description="Acidic residues" evidence="11">
    <location>
        <begin position="1"/>
        <end position="15"/>
    </location>
</feature>
<keyword evidence="8 10" id="KW-1133">Transmembrane helix</keyword>
<evidence type="ECO:0000256" key="6">
    <source>
        <dbReference type="ARBA" id="ARBA00022692"/>
    </source>
</evidence>
<accession>A0ABV7HMM4</accession>
<keyword evidence="7 10" id="KW-0283">Flagellar rotation</keyword>
<organism evidence="12 13">
    <name type="scientific">Gilvimarinus japonicus</name>
    <dbReference type="NCBI Taxonomy" id="1796469"/>
    <lineage>
        <taxon>Bacteria</taxon>
        <taxon>Pseudomonadati</taxon>
        <taxon>Pseudomonadota</taxon>
        <taxon>Gammaproteobacteria</taxon>
        <taxon>Cellvibrionales</taxon>
        <taxon>Cellvibrionaceae</taxon>
        <taxon>Gilvimarinus</taxon>
    </lineage>
</organism>
<keyword evidence="9 10" id="KW-0472">Membrane</keyword>
<comment type="similarity">
    <text evidence="3 10">Belongs to the FliL family.</text>
</comment>
<gene>
    <name evidence="12" type="ORF">ACFOEB_07865</name>
</gene>
<evidence type="ECO:0000313" key="13">
    <source>
        <dbReference type="Proteomes" id="UP001595548"/>
    </source>
</evidence>
<evidence type="ECO:0000313" key="12">
    <source>
        <dbReference type="EMBL" id="MFC3155114.1"/>
    </source>
</evidence>
<dbReference type="Proteomes" id="UP001595548">
    <property type="component" value="Unassembled WGS sequence"/>
</dbReference>
<dbReference type="RefSeq" id="WP_382415669.1">
    <property type="nucleotide sequence ID" value="NZ_AP031500.1"/>
</dbReference>
<evidence type="ECO:0000256" key="7">
    <source>
        <dbReference type="ARBA" id="ARBA00022779"/>
    </source>
</evidence>
<keyword evidence="12" id="KW-0969">Cilium</keyword>
<keyword evidence="13" id="KW-1185">Reference proteome</keyword>
<evidence type="ECO:0000256" key="8">
    <source>
        <dbReference type="ARBA" id="ARBA00022989"/>
    </source>
</evidence>
<name>A0ABV7HMM4_9GAMM</name>